<accession>N2BHK2</accession>
<evidence type="ECO:0000259" key="1">
    <source>
        <dbReference type="Pfam" id="PF04015"/>
    </source>
</evidence>
<dbReference type="Pfam" id="PF04015">
    <property type="entry name" value="DUF362"/>
    <property type="match status" value="1"/>
</dbReference>
<proteinExistence type="predicted"/>
<gene>
    <name evidence="2" type="ORF">C823_00691</name>
</gene>
<organism evidence="2 3">
    <name type="scientific">Eubacterium plexicaudatum ASF492</name>
    <dbReference type="NCBI Taxonomy" id="1235802"/>
    <lineage>
        <taxon>Bacteria</taxon>
        <taxon>Bacillati</taxon>
        <taxon>Bacillota</taxon>
        <taxon>Clostridia</taxon>
        <taxon>Eubacteriales</taxon>
        <taxon>Eubacteriaceae</taxon>
        <taxon>Eubacterium</taxon>
    </lineage>
</organism>
<dbReference type="HOGENOM" id="CLU_047797_1_0_9"/>
<dbReference type="InterPro" id="IPR007160">
    <property type="entry name" value="DUF362"/>
</dbReference>
<dbReference type="EMBL" id="AQFT01000023">
    <property type="protein sequence ID" value="EMZ36324.1"/>
    <property type="molecule type" value="Genomic_DNA"/>
</dbReference>
<dbReference type="Proteomes" id="UP000012589">
    <property type="component" value="Unassembled WGS sequence"/>
</dbReference>
<dbReference type="OrthoDB" id="9785671at2"/>
<sequence length="365" mass="39988">MSKNDYYMIQGEDYGQMAIQVLQAAGVAADIADKSKRIGIKPNILGAKKASEGAVTHPELVDGVLTYLKKEGFHNLVVLEGAWIGDLTSRAVRVCGIYDICKKHQVPFVDLQKDAFRTVDAAGMPISVCEEVFRLDYLINIPVLKGHCQTTVTCALKNSKGLIPNSEKRRFHTLGLHKPIAHLNTVIRQDFILLDNICGDLDFEEGGNPVVMNRVLGFWDPVLCDSFAAESMGYRPKDIAYIRLAEQLGIGSTEVEHANQVVLGEGIPEKETMRHTKRVSKLAAYADAKDACSACYGSLIYALDRLDDAGLLRGHRAGSVCIGQGYRGKSGTIGIGRCTGCFEKNVDGCPPKAVDIVQFLREQWD</sequence>
<feature type="domain" description="DUF362" evidence="1">
    <location>
        <begin position="38"/>
        <end position="229"/>
    </location>
</feature>
<reference evidence="2 3" key="1">
    <citation type="journal article" date="2014" name="Genome Announc.">
        <title>Draft genome sequences of the altered schaedler flora, a defined bacterial community from gnotobiotic mice.</title>
        <authorList>
            <person name="Wannemuehler M.J."/>
            <person name="Overstreet A.M."/>
            <person name="Ward D.V."/>
            <person name="Phillips G.J."/>
        </authorList>
    </citation>
    <scope>NUCLEOTIDE SEQUENCE [LARGE SCALE GENOMIC DNA]</scope>
    <source>
        <strain evidence="2 3">ASF492</strain>
    </source>
</reference>
<comment type="caution">
    <text evidence="2">The sequence shown here is derived from an EMBL/GenBank/DDBJ whole genome shotgun (WGS) entry which is preliminary data.</text>
</comment>
<name>N2BHK2_9FIRM</name>
<dbReference type="eggNOG" id="COG2006">
    <property type="taxonomic scope" value="Bacteria"/>
</dbReference>
<protein>
    <recommendedName>
        <fullName evidence="1">DUF362 domain-containing protein</fullName>
    </recommendedName>
</protein>
<keyword evidence="3" id="KW-1185">Reference proteome</keyword>
<dbReference type="PATRIC" id="fig|1235802.3.peg.734"/>
<evidence type="ECO:0000313" key="3">
    <source>
        <dbReference type="Proteomes" id="UP000012589"/>
    </source>
</evidence>
<dbReference type="AlphaFoldDB" id="N2BHK2"/>
<evidence type="ECO:0000313" key="2">
    <source>
        <dbReference type="EMBL" id="EMZ36324.1"/>
    </source>
</evidence>